<dbReference type="RefSeq" id="WP_145648941.1">
    <property type="nucleotide sequence ID" value="NZ_VLLB01000003.1"/>
</dbReference>
<proteinExistence type="predicted"/>
<dbReference type="OrthoDB" id="8759528at2"/>
<dbReference type="Proteomes" id="UP000318431">
    <property type="component" value="Unassembled WGS sequence"/>
</dbReference>
<accession>A0A562RB54</accession>
<protein>
    <submittedName>
        <fullName evidence="1">Uncharacterized protein</fullName>
    </submittedName>
</protein>
<keyword evidence="2" id="KW-1185">Reference proteome</keyword>
<evidence type="ECO:0000313" key="1">
    <source>
        <dbReference type="EMBL" id="TWI66301.1"/>
    </source>
</evidence>
<evidence type="ECO:0000313" key="2">
    <source>
        <dbReference type="Proteomes" id="UP000318431"/>
    </source>
</evidence>
<gene>
    <name evidence="1" type="ORF">IP91_02113</name>
</gene>
<dbReference type="EMBL" id="VLLB01000003">
    <property type="protein sequence ID" value="TWI66301.1"/>
    <property type="molecule type" value="Genomic_DNA"/>
</dbReference>
<reference evidence="1 2" key="1">
    <citation type="journal article" date="2015" name="Stand. Genomic Sci.">
        <title>Genomic Encyclopedia of Bacterial and Archaeal Type Strains, Phase III: the genomes of soil and plant-associated and newly described type strains.</title>
        <authorList>
            <person name="Whitman W.B."/>
            <person name="Woyke T."/>
            <person name="Klenk H.P."/>
            <person name="Zhou Y."/>
            <person name="Lilburn T.G."/>
            <person name="Beck B.J."/>
            <person name="De Vos P."/>
            <person name="Vandamme P."/>
            <person name="Eisen J.A."/>
            <person name="Garrity G."/>
            <person name="Hugenholtz P."/>
            <person name="Kyrpides N.C."/>
        </authorList>
    </citation>
    <scope>NUCLEOTIDE SEQUENCE [LARGE SCALE GENOMIC DNA]</scope>
    <source>
        <strain evidence="1 2">CGMCC 1.10822</strain>
    </source>
</reference>
<dbReference type="AlphaFoldDB" id="A0A562RB54"/>
<comment type="caution">
    <text evidence="1">The sequence shown here is derived from an EMBL/GenBank/DDBJ whole genome shotgun (WGS) entry which is preliminary data.</text>
</comment>
<organism evidence="1 2">
    <name type="scientific">Pseudoduganella lurida</name>
    <dbReference type="NCBI Taxonomy" id="1036180"/>
    <lineage>
        <taxon>Bacteria</taxon>
        <taxon>Pseudomonadati</taxon>
        <taxon>Pseudomonadota</taxon>
        <taxon>Betaproteobacteria</taxon>
        <taxon>Burkholderiales</taxon>
        <taxon>Oxalobacteraceae</taxon>
        <taxon>Telluria group</taxon>
        <taxon>Pseudoduganella</taxon>
    </lineage>
</organism>
<name>A0A562RB54_9BURK</name>
<sequence>MYRVATVCAVHCLIICQGAEGAEPGTELRSGVHLVVNEMPFIATGHTIAGCQPYRPCFIDGHRMFGAIGLPKTMLASVRISYLGNNYQLDVAGMYDPLLGPDLRGRWDGYCYDGRNCTVRAVLGDAGGSYAAEWQVVNGVVTRTILTDSADVVNFIRSNLLAPRYE</sequence>